<dbReference type="Pfam" id="PF04536">
    <property type="entry name" value="TPM_phosphatase"/>
    <property type="match status" value="1"/>
</dbReference>
<evidence type="ECO:0000313" key="5">
    <source>
        <dbReference type="RefSeq" id="XP_022336712.1"/>
    </source>
</evidence>
<dbReference type="RefSeq" id="XP_022336712.1">
    <property type="nucleotide sequence ID" value="XM_022481004.1"/>
</dbReference>
<organism evidence="4 5">
    <name type="scientific">Crassostrea virginica</name>
    <name type="common">Eastern oyster</name>
    <dbReference type="NCBI Taxonomy" id="6565"/>
    <lineage>
        <taxon>Eukaryota</taxon>
        <taxon>Metazoa</taxon>
        <taxon>Spiralia</taxon>
        <taxon>Lophotrochozoa</taxon>
        <taxon>Mollusca</taxon>
        <taxon>Bivalvia</taxon>
        <taxon>Autobranchia</taxon>
        <taxon>Pteriomorphia</taxon>
        <taxon>Ostreida</taxon>
        <taxon>Ostreoidea</taxon>
        <taxon>Ostreidae</taxon>
        <taxon>Crassostrea</taxon>
    </lineage>
</organism>
<evidence type="ECO:0000259" key="3">
    <source>
        <dbReference type="Pfam" id="PF04536"/>
    </source>
</evidence>
<keyword evidence="1" id="KW-0472">Membrane</keyword>
<evidence type="ECO:0000256" key="1">
    <source>
        <dbReference type="SAM" id="Phobius"/>
    </source>
</evidence>
<dbReference type="Pfam" id="PF17175">
    <property type="entry name" value="MOLO1"/>
    <property type="match status" value="1"/>
</dbReference>
<feature type="signal peptide" evidence="2">
    <location>
        <begin position="1"/>
        <end position="18"/>
    </location>
</feature>
<keyword evidence="4" id="KW-1185">Reference proteome</keyword>
<feature type="transmembrane region" description="Helical" evidence="1">
    <location>
        <begin position="286"/>
        <end position="307"/>
    </location>
</feature>
<dbReference type="InterPro" id="IPR033438">
    <property type="entry name" value="MOLO1"/>
</dbReference>
<dbReference type="OrthoDB" id="8062037at2759"/>
<reference evidence="5" key="1">
    <citation type="submission" date="2025-08" db="UniProtKB">
        <authorList>
            <consortium name="RefSeq"/>
        </authorList>
    </citation>
    <scope>IDENTIFICATION</scope>
    <source>
        <tissue evidence="5">Whole sample</tissue>
    </source>
</reference>
<gene>
    <name evidence="5" type="primary">LOC111132992</name>
</gene>
<feature type="chain" id="PRO_5033980457" evidence="2">
    <location>
        <begin position="19"/>
        <end position="352"/>
    </location>
</feature>
<proteinExistence type="predicted"/>
<name>A0A8B8E7U5_CRAVI</name>
<keyword evidence="1" id="KW-0812">Transmembrane</keyword>
<sequence>MWWVVSVCLFAIVERTLGYTGCTDTSLNYQGYTYTIDPSTQQKVWSHCGFPNPSFDYALCGLTYTSGEHFLCDPDGLLTSQIDEIDLALRNIQANTSTLCSSPDGDSESFTVSIALVNRTRIADLSSASLCINNCGELQPGTNLTASSLSDSQKTAIAENFGDYLRTGWAFGSCGNDVVIFYAQDLNKVHVAVGYKASSLVTSDVIDYIKTTFVSYKSNGQLAEGLLVIAEKLRTTLRGVTPAHILLILNMIVVVLTTAFLVFVLHLRSVEFNVWGREGIWKIPEYFFYLISGVWMINGLLFGVIYMSNKAPYWATFFSAIMGIACIIMYVFEEQIFSTYSNSGSYTLNVTS</sequence>
<dbReference type="InterPro" id="IPR007621">
    <property type="entry name" value="TPM_dom"/>
</dbReference>
<dbReference type="PANTHER" id="PTHR33748">
    <property type="entry name" value="PROTEIN CBG04600"/>
    <property type="match status" value="1"/>
</dbReference>
<protein>
    <submittedName>
        <fullName evidence="5">Uncharacterized protein LOC111132992 isoform X2</fullName>
    </submittedName>
</protein>
<dbReference type="AlphaFoldDB" id="A0A8B8E7U5"/>
<accession>A0A8B8E7U5</accession>
<evidence type="ECO:0000313" key="4">
    <source>
        <dbReference type="Proteomes" id="UP000694844"/>
    </source>
</evidence>
<feature type="transmembrane region" description="Helical" evidence="1">
    <location>
        <begin position="243"/>
        <end position="265"/>
    </location>
</feature>
<dbReference type="Proteomes" id="UP000694844">
    <property type="component" value="Chromosome 5"/>
</dbReference>
<dbReference type="PANTHER" id="PTHR33748:SF5">
    <property type="entry name" value="GROUND-LIKE DOMAIN-CONTAINING PROTEIN"/>
    <property type="match status" value="1"/>
</dbReference>
<keyword evidence="1" id="KW-1133">Transmembrane helix</keyword>
<keyword evidence="2" id="KW-0732">Signal</keyword>
<dbReference type="GO" id="GO:0005892">
    <property type="term" value="C:acetylcholine-gated channel complex"/>
    <property type="evidence" value="ECO:0007669"/>
    <property type="project" value="InterPro"/>
</dbReference>
<feature type="domain" description="TPM" evidence="3">
    <location>
        <begin position="156"/>
        <end position="234"/>
    </location>
</feature>
<feature type="transmembrane region" description="Helical" evidence="1">
    <location>
        <begin position="313"/>
        <end position="332"/>
    </location>
</feature>
<dbReference type="Gene3D" id="3.10.310.50">
    <property type="match status" value="1"/>
</dbReference>
<evidence type="ECO:0000256" key="2">
    <source>
        <dbReference type="SAM" id="SignalP"/>
    </source>
</evidence>
<dbReference type="GeneID" id="111132992"/>